<dbReference type="Proteomes" id="UP001239909">
    <property type="component" value="Unassembled WGS sequence"/>
</dbReference>
<sequence>MFHLTKLGARLIPGTAALMLAGMATAAELGATDEPIRLAINEWTGQHISTHIAGEALRSMGYDVEYVTAGNYPQHTALADGDLHATLEVWTNNVGDIYPKMKAAGRIVDIGPLGLTTREGWMYPKHMEELCPGLPAWEALVGCRDRLVTAETFPQGRILAYPADWGTRSADIIRNMGLDYKAVPAGSEGALVAELKAADARKTPLVMMFWAPHWVFAEVEAGWVALPAYEPACDTDPAWGPNPDATGDCGVEAPVTMKVAWAGFEEKWPAAWAFLEAYTLDTAAQEAMMKAIDQDGEPIEAVVAAWMEENAAVWTPWVEAATQ</sequence>
<dbReference type="Gene3D" id="3.40.190.10">
    <property type="entry name" value="Periplasmic binding protein-like II"/>
    <property type="match status" value="1"/>
</dbReference>
<comment type="caution">
    <text evidence="3">The sequence shown here is derived from an EMBL/GenBank/DDBJ whole genome shotgun (WGS) entry which is preliminary data.</text>
</comment>
<evidence type="ECO:0000259" key="2">
    <source>
        <dbReference type="Pfam" id="PF04069"/>
    </source>
</evidence>
<gene>
    <name evidence="3" type="ORF">LNKW23_18620</name>
</gene>
<protein>
    <submittedName>
        <fullName evidence="3">ABC transporter substrate-binding protein</fullName>
    </submittedName>
</protein>
<dbReference type="EMBL" id="BSYI01000012">
    <property type="protein sequence ID" value="GMG82649.1"/>
    <property type="molecule type" value="Genomic_DNA"/>
</dbReference>
<dbReference type="InterPro" id="IPR007210">
    <property type="entry name" value="ABC_Gly_betaine_transp_sub-bd"/>
</dbReference>
<name>A0ABQ6LPM9_9RHOB</name>
<dbReference type="CDD" id="cd13643">
    <property type="entry name" value="PBP2_BCP_2"/>
    <property type="match status" value="1"/>
</dbReference>
<proteinExistence type="predicted"/>
<evidence type="ECO:0000313" key="4">
    <source>
        <dbReference type="Proteomes" id="UP001239909"/>
    </source>
</evidence>
<organism evidence="3 4">
    <name type="scientific">Paralimibaculum aggregatum</name>
    <dbReference type="NCBI Taxonomy" id="3036245"/>
    <lineage>
        <taxon>Bacteria</taxon>
        <taxon>Pseudomonadati</taxon>
        <taxon>Pseudomonadota</taxon>
        <taxon>Alphaproteobacteria</taxon>
        <taxon>Rhodobacterales</taxon>
        <taxon>Paracoccaceae</taxon>
        <taxon>Paralimibaculum</taxon>
    </lineage>
</organism>
<keyword evidence="4" id="KW-1185">Reference proteome</keyword>
<keyword evidence="1" id="KW-0732">Signal</keyword>
<evidence type="ECO:0000313" key="3">
    <source>
        <dbReference type="EMBL" id="GMG82649.1"/>
    </source>
</evidence>
<reference evidence="3 4" key="1">
    <citation type="submission" date="2023-04" db="EMBL/GenBank/DDBJ databases">
        <title>Marinoamorphus aggregata gen. nov., sp. Nov., isolate from tissue of brittle star Ophioplocus japonicus.</title>
        <authorList>
            <person name="Kawano K."/>
            <person name="Sawayama S."/>
            <person name="Nakagawa S."/>
        </authorList>
    </citation>
    <scope>NUCLEOTIDE SEQUENCE [LARGE SCALE GENOMIC DNA]</scope>
    <source>
        <strain evidence="3 4">NKW23</strain>
    </source>
</reference>
<dbReference type="Gene3D" id="3.40.190.100">
    <property type="entry name" value="Glycine betaine-binding periplasmic protein, domain 2"/>
    <property type="match status" value="1"/>
</dbReference>
<accession>A0ABQ6LPM9</accession>
<evidence type="ECO:0000256" key="1">
    <source>
        <dbReference type="SAM" id="SignalP"/>
    </source>
</evidence>
<feature type="signal peptide" evidence="1">
    <location>
        <begin position="1"/>
        <end position="26"/>
    </location>
</feature>
<dbReference type="Pfam" id="PF04069">
    <property type="entry name" value="OpuAC"/>
    <property type="match status" value="1"/>
</dbReference>
<dbReference type="RefSeq" id="WP_285671436.1">
    <property type="nucleotide sequence ID" value="NZ_BSYI01000012.1"/>
</dbReference>
<feature type="domain" description="ABC-type glycine betaine transport system substrate-binding" evidence="2">
    <location>
        <begin position="35"/>
        <end position="309"/>
    </location>
</feature>
<feature type="chain" id="PRO_5045672646" evidence="1">
    <location>
        <begin position="27"/>
        <end position="323"/>
    </location>
</feature>
<dbReference type="SUPFAM" id="SSF53850">
    <property type="entry name" value="Periplasmic binding protein-like II"/>
    <property type="match status" value="1"/>
</dbReference>